<reference evidence="2" key="1">
    <citation type="submission" date="2022-07" db="EMBL/GenBank/DDBJ databases">
        <title>Phylogenomic reconstructions and comparative analyses of Kickxellomycotina fungi.</title>
        <authorList>
            <person name="Reynolds N.K."/>
            <person name="Stajich J.E."/>
            <person name="Barry K."/>
            <person name="Grigoriev I.V."/>
            <person name="Crous P."/>
            <person name="Smith M.E."/>
        </authorList>
    </citation>
    <scope>NUCLEOTIDE SEQUENCE</scope>
    <source>
        <strain evidence="2">NRRL 1566</strain>
    </source>
</reference>
<accession>A0A9W8ICA3</accession>
<dbReference type="InterPro" id="IPR014044">
    <property type="entry name" value="CAP_dom"/>
</dbReference>
<dbReference type="AlphaFoldDB" id="A0A9W8ICA3"/>
<dbReference type="PANTHER" id="PTHR31157">
    <property type="entry name" value="SCP DOMAIN-CONTAINING PROTEIN"/>
    <property type="match status" value="1"/>
</dbReference>
<name>A0A9W8ICA3_9FUNG</name>
<evidence type="ECO:0000313" key="3">
    <source>
        <dbReference type="Proteomes" id="UP001139887"/>
    </source>
</evidence>
<dbReference type="EMBL" id="JANBUW010000012">
    <property type="protein sequence ID" value="KAJ2851482.1"/>
    <property type="molecule type" value="Genomic_DNA"/>
</dbReference>
<dbReference type="InterPro" id="IPR035940">
    <property type="entry name" value="CAP_sf"/>
</dbReference>
<dbReference type="PANTHER" id="PTHR31157:SF1">
    <property type="entry name" value="SCP DOMAIN-CONTAINING PROTEIN"/>
    <property type="match status" value="1"/>
</dbReference>
<keyword evidence="3" id="KW-1185">Reference proteome</keyword>
<dbReference type="Gene3D" id="3.40.33.10">
    <property type="entry name" value="CAP"/>
    <property type="match status" value="1"/>
</dbReference>
<dbReference type="CDD" id="cd05379">
    <property type="entry name" value="CAP_bacterial"/>
    <property type="match status" value="1"/>
</dbReference>
<dbReference type="SUPFAM" id="SSF55797">
    <property type="entry name" value="PR-1-like"/>
    <property type="match status" value="1"/>
</dbReference>
<proteinExistence type="predicted"/>
<evidence type="ECO:0000259" key="1">
    <source>
        <dbReference type="Pfam" id="PF00188"/>
    </source>
</evidence>
<organism evidence="2 3">
    <name type="scientific">Coemansia brasiliensis</name>
    <dbReference type="NCBI Taxonomy" id="2650707"/>
    <lineage>
        <taxon>Eukaryota</taxon>
        <taxon>Fungi</taxon>
        <taxon>Fungi incertae sedis</taxon>
        <taxon>Zoopagomycota</taxon>
        <taxon>Kickxellomycotina</taxon>
        <taxon>Kickxellomycetes</taxon>
        <taxon>Kickxellales</taxon>
        <taxon>Kickxellaceae</taxon>
        <taxon>Coemansia</taxon>
    </lineage>
</organism>
<gene>
    <name evidence="2" type="ORF">IWW36_001121</name>
</gene>
<feature type="domain" description="SCP" evidence="1">
    <location>
        <begin position="72"/>
        <end position="180"/>
    </location>
</feature>
<sequence>MATMVLGASMLQMSKQLPDTVPNLGTSEPILLVETPSVHPPASAIPGQPADISGPQELHDVNNFSLAKMLCLVNDLRSQYDLYPVVYHNKLLRLAQEHAQFESSHQLITHNDGAGQIGDRLTRLGFQWTVLAENVGAGASDEVQIMKAWTNSPRHLANILHPTIRYLGVGVSNGYWVQDFAAPMNSHYTVARESIESCPASSQVTIYT</sequence>
<dbReference type="Pfam" id="PF00188">
    <property type="entry name" value="CAP"/>
    <property type="match status" value="1"/>
</dbReference>
<dbReference type="Proteomes" id="UP001139887">
    <property type="component" value="Unassembled WGS sequence"/>
</dbReference>
<evidence type="ECO:0000313" key="2">
    <source>
        <dbReference type="EMBL" id="KAJ2851482.1"/>
    </source>
</evidence>
<comment type="caution">
    <text evidence="2">The sequence shown here is derived from an EMBL/GenBank/DDBJ whole genome shotgun (WGS) entry which is preliminary data.</text>
</comment>
<protein>
    <recommendedName>
        <fullName evidence="1">SCP domain-containing protein</fullName>
    </recommendedName>
</protein>
<dbReference type="OrthoDB" id="568194at2759"/>